<dbReference type="GO" id="GO:0050660">
    <property type="term" value="F:flavin adenine dinucleotide binding"/>
    <property type="evidence" value="ECO:0007669"/>
    <property type="project" value="InterPro"/>
</dbReference>
<dbReference type="GO" id="GO:0019285">
    <property type="term" value="P:glycine betaine biosynthetic process from choline"/>
    <property type="evidence" value="ECO:0007669"/>
    <property type="project" value="TreeGrafter"/>
</dbReference>
<dbReference type="PANTHER" id="PTHR11552">
    <property type="entry name" value="GLUCOSE-METHANOL-CHOLINE GMC OXIDOREDUCTASE"/>
    <property type="match status" value="1"/>
</dbReference>
<dbReference type="GO" id="GO:0016020">
    <property type="term" value="C:membrane"/>
    <property type="evidence" value="ECO:0007669"/>
    <property type="project" value="TreeGrafter"/>
</dbReference>
<dbReference type="OrthoDB" id="269227at2759"/>
<protein>
    <submittedName>
        <fullName evidence="8">GMC oxidoreductase</fullName>
    </submittedName>
</protein>
<evidence type="ECO:0000259" key="6">
    <source>
        <dbReference type="Pfam" id="PF00732"/>
    </source>
</evidence>
<dbReference type="Proteomes" id="UP000078512">
    <property type="component" value="Unassembled WGS sequence"/>
</dbReference>
<dbReference type="Gene3D" id="3.50.50.60">
    <property type="entry name" value="FAD/NAD(P)-binding domain"/>
    <property type="match status" value="1"/>
</dbReference>
<dbReference type="Pfam" id="PF00732">
    <property type="entry name" value="GMC_oxred_N"/>
    <property type="match status" value="1"/>
</dbReference>
<accession>A0A197KGP2</accession>
<feature type="domain" description="Glucose-methanol-choline oxidoreductase N-terminal" evidence="6">
    <location>
        <begin position="12"/>
        <end position="299"/>
    </location>
</feature>
<evidence type="ECO:0000259" key="7">
    <source>
        <dbReference type="Pfam" id="PF05199"/>
    </source>
</evidence>
<gene>
    <name evidence="8" type="ORF">K457DRAFT_104089</name>
</gene>
<organism evidence="8 9">
    <name type="scientific">Linnemannia elongata AG-77</name>
    <dbReference type="NCBI Taxonomy" id="1314771"/>
    <lineage>
        <taxon>Eukaryota</taxon>
        <taxon>Fungi</taxon>
        <taxon>Fungi incertae sedis</taxon>
        <taxon>Mucoromycota</taxon>
        <taxon>Mortierellomycotina</taxon>
        <taxon>Mortierellomycetes</taxon>
        <taxon>Mortierellales</taxon>
        <taxon>Mortierellaceae</taxon>
        <taxon>Linnemannia</taxon>
    </lineage>
</organism>
<dbReference type="PANTHER" id="PTHR11552:SF147">
    <property type="entry name" value="CHOLINE DEHYDROGENASE, MITOCHONDRIAL"/>
    <property type="match status" value="1"/>
</dbReference>
<sequence>MPSTNAKCGESFDTLIVGGGSAGAVLATRLTEAPTRKVLLLEAGPSYAPDAYPAEITDSSLLGGYTGHEWGFQSEPGYIGHPIAAYRGKVLGGCSAVNGSVAVRTLASDLDRWAEQGLQGWSHDDLLPSFKKLESTDAGDNKLHGRTGPLPIIQLGLDDISPMQRAFVDAALDNGIRATNDFNGTNPEGVGSYPMNVRDGVRVNTGMAYLTADVRSRTNLTIRGGVLVDRVLFEGGRAIGVLISDGTELRAREVILSAGAYGSAAILLRSGIGPADDLEALDIPVVADLPVGLRLQDHPIYYNAYAADPECIGAQTPVIGAKVWTASSEATEGELDLHITATHLFDHSTSPTGVGFVLAVALVRPQSRGTLTLVSRDPETAPRIDLNFLADPGDRRRLLNGVKLARRLGAIKPLASLIERELNPGLDTIDDAAIEASMLDTIDTYHHPTSTAPMGADDNRMAVTDWLGAVRGVTGLRVVDASIFPDVPSAATNLTVIAAAEHIAVRI</sequence>
<keyword evidence="4 5" id="KW-0274">FAD</keyword>
<evidence type="ECO:0000256" key="5">
    <source>
        <dbReference type="PIRSR" id="PIRSR000137-2"/>
    </source>
</evidence>
<dbReference type="SUPFAM" id="SSF51905">
    <property type="entry name" value="FAD/NAD(P)-binding domain"/>
    <property type="match status" value="1"/>
</dbReference>
<evidence type="ECO:0000256" key="3">
    <source>
        <dbReference type="ARBA" id="ARBA00022630"/>
    </source>
</evidence>
<dbReference type="InterPro" id="IPR000172">
    <property type="entry name" value="GMC_OxRdtase_N"/>
</dbReference>
<name>A0A197KGP2_9FUNG</name>
<dbReference type="STRING" id="1314771.A0A197KGP2"/>
<evidence type="ECO:0000256" key="4">
    <source>
        <dbReference type="ARBA" id="ARBA00022827"/>
    </source>
</evidence>
<keyword evidence="9" id="KW-1185">Reference proteome</keyword>
<dbReference type="AlphaFoldDB" id="A0A197KGP2"/>
<feature type="binding site" evidence="5">
    <location>
        <position position="228"/>
    </location>
    <ligand>
        <name>FAD</name>
        <dbReference type="ChEBI" id="CHEBI:57692"/>
    </ligand>
</feature>
<dbReference type="InterPro" id="IPR007867">
    <property type="entry name" value="GMC_OxRtase_C"/>
</dbReference>
<reference evidence="8 9" key="1">
    <citation type="submission" date="2016-05" db="EMBL/GenBank/DDBJ databases">
        <title>Genome sequencing reveals origins of a unique bacterial endosymbiosis in the earliest lineages of terrestrial Fungi.</title>
        <authorList>
            <consortium name="DOE Joint Genome Institute"/>
            <person name="Uehling J."/>
            <person name="Gryganskyi A."/>
            <person name="Hameed K."/>
            <person name="Tschaplinski T."/>
            <person name="Misztal P."/>
            <person name="Wu S."/>
            <person name="Desiro A."/>
            <person name="Vande Pol N."/>
            <person name="Du Z.-Y."/>
            <person name="Zienkiewicz A."/>
            <person name="Zienkiewicz K."/>
            <person name="Morin E."/>
            <person name="Tisserant E."/>
            <person name="Splivallo R."/>
            <person name="Hainaut M."/>
            <person name="Henrissat B."/>
            <person name="Ohm R."/>
            <person name="Kuo A."/>
            <person name="Yan J."/>
            <person name="Lipzen A."/>
            <person name="Nolan M."/>
            <person name="Labutti K."/>
            <person name="Barry K."/>
            <person name="Goldstein A."/>
            <person name="Labbe J."/>
            <person name="Schadt C."/>
            <person name="Tuskan G."/>
            <person name="Grigoriev I."/>
            <person name="Martin F."/>
            <person name="Vilgalys R."/>
            <person name="Bonito G."/>
        </authorList>
    </citation>
    <scope>NUCLEOTIDE SEQUENCE [LARGE SCALE GENOMIC DNA]</scope>
    <source>
        <strain evidence="8 9">AG-77</strain>
    </source>
</reference>
<dbReference type="GO" id="GO:0008812">
    <property type="term" value="F:choline dehydrogenase activity"/>
    <property type="evidence" value="ECO:0007669"/>
    <property type="project" value="TreeGrafter"/>
</dbReference>
<keyword evidence="3" id="KW-0285">Flavoprotein</keyword>
<dbReference type="PIRSF" id="PIRSF000137">
    <property type="entry name" value="Alcohol_oxidase"/>
    <property type="match status" value="1"/>
</dbReference>
<feature type="binding site" evidence="5">
    <location>
        <begin position="98"/>
        <end position="101"/>
    </location>
    <ligand>
        <name>FAD</name>
        <dbReference type="ChEBI" id="CHEBI:57692"/>
    </ligand>
</feature>
<evidence type="ECO:0000256" key="1">
    <source>
        <dbReference type="ARBA" id="ARBA00001974"/>
    </source>
</evidence>
<dbReference type="Gene3D" id="3.30.410.40">
    <property type="match status" value="1"/>
</dbReference>
<proteinExistence type="inferred from homology"/>
<comment type="similarity">
    <text evidence="2">Belongs to the GMC oxidoreductase family.</text>
</comment>
<dbReference type="InterPro" id="IPR012132">
    <property type="entry name" value="GMC_OxRdtase"/>
</dbReference>
<evidence type="ECO:0000256" key="2">
    <source>
        <dbReference type="ARBA" id="ARBA00010790"/>
    </source>
</evidence>
<feature type="binding site" evidence="5">
    <location>
        <position position="90"/>
    </location>
    <ligand>
        <name>FAD</name>
        <dbReference type="ChEBI" id="CHEBI:57692"/>
    </ligand>
</feature>
<dbReference type="Pfam" id="PF05199">
    <property type="entry name" value="GMC_oxred_C"/>
    <property type="match status" value="1"/>
</dbReference>
<dbReference type="InterPro" id="IPR036188">
    <property type="entry name" value="FAD/NAD-bd_sf"/>
</dbReference>
<evidence type="ECO:0000313" key="9">
    <source>
        <dbReference type="Proteomes" id="UP000078512"/>
    </source>
</evidence>
<feature type="binding site" evidence="5">
    <location>
        <position position="445"/>
    </location>
    <ligand>
        <name>substrate</name>
    </ligand>
</feature>
<dbReference type="SUPFAM" id="SSF54373">
    <property type="entry name" value="FAD-linked reductases, C-terminal domain"/>
    <property type="match status" value="1"/>
</dbReference>
<feature type="domain" description="Glucose-methanol-choline oxidoreductase C-terminal" evidence="7">
    <location>
        <begin position="365"/>
        <end position="500"/>
    </location>
</feature>
<comment type="cofactor">
    <cofactor evidence="1 5">
        <name>FAD</name>
        <dbReference type="ChEBI" id="CHEBI:57692"/>
    </cofactor>
</comment>
<evidence type="ECO:0000313" key="8">
    <source>
        <dbReference type="EMBL" id="OAQ35841.1"/>
    </source>
</evidence>
<dbReference type="EMBL" id="KV442013">
    <property type="protein sequence ID" value="OAQ35841.1"/>
    <property type="molecule type" value="Genomic_DNA"/>
</dbReference>